<dbReference type="Gene3D" id="3.40.50.720">
    <property type="entry name" value="NAD(P)-binding Rossmann-like Domain"/>
    <property type="match status" value="1"/>
</dbReference>
<dbReference type="RefSeq" id="WP_073251646.1">
    <property type="nucleotide sequence ID" value="NZ_FRCS01000001.1"/>
</dbReference>
<evidence type="ECO:0000259" key="1">
    <source>
        <dbReference type="Pfam" id="PF03435"/>
    </source>
</evidence>
<protein>
    <submittedName>
        <fullName evidence="2">Uncharacterized conserved protein</fullName>
    </submittedName>
</protein>
<gene>
    <name evidence="2" type="ORF">SAMN05443668_101912</name>
</gene>
<evidence type="ECO:0000313" key="3">
    <source>
        <dbReference type="Proteomes" id="UP000184440"/>
    </source>
</evidence>
<dbReference type="GO" id="GO:0005886">
    <property type="term" value="C:plasma membrane"/>
    <property type="evidence" value="ECO:0007669"/>
    <property type="project" value="TreeGrafter"/>
</dbReference>
<dbReference type="OrthoDB" id="4369409at2"/>
<dbReference type="GO" id="GO:0009247">
    <property type="term" value="P:glycolipid biosynthetic process"/>
    <property type="evidence" value="ECO:0007669"/>
    <property type="project" value="TreeGrafter"/>
</dbReference>
<dbReference type="InterPro" id="IPR051276">
    <property type="entry name" value="Saccharopine_DH-like_oxidrdct"/>
</dbReference>
<dbReference type="SUPFAM" id="SSF51735">
    <property type="entry name" value="NAD(P)-binding Rossmann-fold domains"/>
    <property type="match status" value="1"/>
</dbReference>
<sequence>MARSYDVVLFGATGFTGGLTAEYLAAHAPAGLRWALAGRNRSKLAAVRDRLGPTHAELPLLEADATDAASLRAVAESARVVASTVGPYARYGEPLVAACAAAGTDYTDLTGEPRFVDEMYLRHHETALRTGARIVHACGFDSIPADLGAYYTVGQLPDDVPLQVESFVRASGRPSAGTVHSLVEAVGDLPGAQRAFRERRRKEGRPNGRRVHLTGPLPRTHPVGVWNVPLPTLDPQVVARSAATLDRYGPDFSYAHYLALPSPVHAAAILAGTGALIAAAQIPPLRNQVLGRWTSGDGPTAQQREEGWFSVRFTGVGGGQRVLTEVHSDRDPGYASTAVMLAEATLCLAGDTLPETAGQVTTAVAMGDRLVERLDAAGITFRVRGRWQD</sequence>
<reference evidence="2 3" key="1">
    <citation type="submission" date="2016-11" db="EMBL/GenBank/DDBJ databases">
        <authorList>
            <person name="Jaros S."/>
            <person name="Januszkiewicz K."/>
            <person name="Wedrychowicz H."/>
        </authorList>
    </citation>
    <scope>NUCLEOTIDE SEQUENCE [LARGE SCALE GENOMIC DNA]</scope>
    <source>
        <strain evidence="2 3">DSM 46144</strain>
    </source>
</reference>
<name>A0A1M7JV41_9ACTN</name>
<proteinExistence type="predicted"/>
<accession>A0A1M7JV41</accession>
<organism evidence="2 3">
    <name type="scientific">Cryptosporangium aurantiacum</name>
    <dbReference type="NCBI Taxonomy" id="134849"/>
    <lineage>
        <taxon>Bacteria</taxon>
        <taxon>Bacillati</taxon>
        <taxon>Actinomycetota</taxon>
        <taxon>Actinomycetes</taxon>
        <taxon>Cryptosporangiales</taxon>
        <taxon>Cryptosporangiaceae</taxon>
        <taxon>Cryptosporangium</taxon>
    </lineage>
</organism>
<keyword evidence="3" id="KW-1185">Reference proteome</keyword>
<dbReference type="Pfam" id="PF03435">
    <property type="entry name" value="Sacchrp_dh_NADP"/>
    <property type="match status" value="1"/>
</dbReference>
<evidence type="ECO:0000313" key="2">
    <source>
        <dbReference type="EMBL" id="SHM56771.1"/>
    </source>
</evidence>
<dbReference type="InterPro" id="IPR036291">
    <property type="entry name" value="NAD(P)-bd_dom_sf"/>
</dbReference>
<dbReference type="PANTHER" id="PTHR12286:SF5">
    <property type="entry name" value="SACCHAROPINE DEHYDROGENASE-LIKE OXIDOREDUCTASE"/>
    <property type="match status" value="1"/>
</dbReference>
<dbReference type="Proteomes" id="UP000184440">
    <property type="component" value="Unassembled WGS sequence"/>
</dbReference>
<dbReference type="EMBL" id="FRCS01000001">
    <property type="protein sequence ID" value="SHM56771.1"/>
    <property type="molecule type" value="Genomic_DNA"/>
</dbReference>
<dbReference type="AlphaFoldDB" id="A0A1M7JV41"/>
<feature type="domain" description="Saccharopine dehydrogenase NADP binding" evidence="1">
    <location>
        <begin position="7"/>
        <end position="132"/>
    </location>
</feature>
<dbReference type="PANTHER" id="PTHR12286">
    <property type="entry name" value="SACCHAROPINE DEHYDROGENASE-LIKE OXIDOREDUCTASE"/>
    <property type="match status" value="1"/>
</dbReference>
<dbReference type="STRING" id="134849.SAMN05443668_101912"/>
<dbReference type="InterPro" id="IPR005097">
    <property type="entry name" value="Sacchrp_dh_NADP-bd"/>
</dbReference>